<evidence type="ECO:0000256" key="5">
    <source>
        <dbReference type="ARBA" id="ARBA00022989"/>
    </source>
</evidence>
<comment type="subcellular location">
    <subcellularLocation>
        <location evidence="1">Membrane</location>
        <topology evidence="1">Multi-pass membrane protein</topology>
    </subcellularLocation>
</comment>
<evidence type="ECO:0000259" key="8">
    <source>
        <dbReference type="PROSITE" id="PS50850"/>
    </source>
</evidence>
<dbReference type="PROSITE" id="PS50850">
    <property type="entry name" value="MFS"/>
    <property type="match status" value="1"/>
</dbReference>
<dbReference type="InterPro" id="IPR050360">
    <property type="entry name" value="MFS_Sugar_Transporters"/>
</dbReference>
<dbReference type="AlphaFoldDB" id="A0A0D2H8R0"/>
<feature type="transmembrane region" description="Helical" evidence="7">
    <location>
        <begin position="104"/>
        <end position="126"/>
    </location>
</feature>
<dbReference type="OrthoDB" id="6133115at2759"/>
<dbReference type="InterPro" id="IPR005829">
    <property type="entry name" value="Sugar_transporter_CS"/>
</dbReference>
<evidence type="ECO:0000256" key="4">
    <source>
        <dbReference type="ARBA" id="ARBA00022692"/>
    </source>
</evidence>
<dbReference type="GO" id="GO:0005351">
    <property type="term" value="F:carbohydrate:proton symporter activity"/>
    <property type="evidence" value="ECO:0007669"/>
    <property type="project" value="TreeGrafter"/>
</dbReference>
<dbReference type="InterPro" id="IPR005828">
    <property type="entry name" value="MFS_sugar_transport-like"/>
</dbReference>
<dbReference type="PRINTS" id="PR00171">
    <property type="entry name" value="SUGRTRNSPORT"/>
</dbReference>
<keyword evidence="3" id="KW-0813">Transport</keyword>
<dbReference type="Proteomes" id="UP000053617">
    <property type="component" value="Unassembled WGS sequence"/>
</dbReference>
<keyword evidence="5 7" id="KW-1133">Transmembrane helix</keyword>
<feature type="transmembrane region" description="Helical" evidence="7">
    <location>
        <begin position="290"/>
        <end position="313"/>
    </location>
</feature>
<evidence type="ECO:0000256" key="2">
    <source>
        <dbReference type="ARBA" id="ARBA00010992"/>
    </source>
</evidence>
<dbReference type="RefSeq" id="XP_013273989.1">
    <property type="nucleotide sequence ID" value="XM_013418535.1"/>
</dbReference>
<sequence>MAFGLNVYQACCLIYICFGASFYGYDTGITSSVLAYTSFLEYFALNSTTIGAFNSAYYGASAVGTVLNWYLPNRMGRLWSLRFGTIVTIVGITLQTAAQNYAMFIVGRILGGIGGGMVFSLCPVYASEIAPPKLRGRVGAFYALNISVAFMITEWLGLAFYFIHGNASWRVLFGLQYLPGLCMLAGSFYMPESPRWLVLKDRYDDSLKVLQRMHSNEHDQTFYQLEFHQIRAQIEFEKSNQLGVGAIFKKKSYMRRVALILALTVANRCTGIIPLTFYQVVIYQNLGASAVLSLVLTGLWGTVSTVSVLTLGFFIDKMGRRNSLFMSYGIMIPAACIIVGLWAAYEAGSSKNLNLARGINVGVFLTSFGYSAVMNSFGPAYGAEIMPTEIRAVGVALGYFTFNAVTVLHLQTAPLALAAISWKYFLIFLIFDCVYVVIVYFFYPETKSKTLEEIAGVFGDTVAAPSDIIDKAPGDTFMASATHQEQVEMKDS</sequence>
<keyword evidence="4 7" id="KW-0812">Transmembrane</keyword>
<feature type="transmembrane region" description="Helical" evidence="7">
    <location>
        <begin position="357"/>
        <end position="378"/>
    </location>
</feature>
<dbReference type="InterPro" id="IPR036259">
    <property type="entry name" value="MFS_trans_sf"/>
</dbReference>
<evidence type="ECO:0000256" key="7">
    <source>
        <dbReference type="SAM" id="Phobius"/>
    </source>
</evidence>
<evidence type="ECO:0000256" key="6">
    <source>
        <dbReference type="ARBA" id="ARBA00023136"/>
    </source>
</evidence>
<dbReference type="SUPFAM" id="SSF103473">
    <property type="entry name" value="MFS general substrate transporter"/>
    <property type="match status" value="1"/>
</dbReference>
<gene>
    <name evidence="9" type="ORF">Z518_04829</name>
</gene>
<accession>A0A0D2H8R0</accession>
<feature type="transmembrane region" description="Helical" evidence="7">
    <location>
        <begin position="390"/>
        <end position="410"/>
    </location>
</feature>
<feature type="transmembrane region" description="Helical" evidence="7">
    <location>
        <begin position="45"/>
        <end position="67"/>
    </location>
</feature>
<reference evidence="9 10" key="1">
    <citation type="submission" date="2015-01" db="EMBL/GenBank/DDBJ databases">
        <title>The Genome Sequence of Rhinocladiella mackenzie CBS 650.93.</title>
        <authorList>
            <consortium name="The Broad Institute Genomics Platform"/>
            <person name="Cuomo C."/>
            <person name="de Hoog S."/>
            <person name="Gorbushina A."/>
            <person name="Stielow B."/>
            <person name="Teixiera M."/>
            <person name="Abouelleil A."/>
            <person name="Chapman S.B."/>
            <person name="Priest M."/>
            <person name="Young S.K."/>
            <person name="Wortman J."/>
            <person name="Nusbaum C."/>
            <person name="Birren B."/>
        </authorList>
    </citation>
    <scope>NUCLEOTIDE SEQUENCE [LARGE SCALE GENOMIC DNA]</scope>
    <source>
        <strain evidence="9 10">CBS 650.93</strain>
    </source>
</reference>
<keyword evidence="10" id="KW-1185">Reference proteome</keyword>
<organism evidence="9 10">
    <name type="scientific">Rhinocladiella mackenziei CBS 650.93</name>
    <dbReference type="NCBI Taxonomy" id="1442369"/>
    <lineage>
        <taxon>Eukaryota</taxon>
        <taxon>Fungi</taxon>
        <taxon>Dikarya</taxon>
        <taxon>Ascomycota</taxon>
        <taxon>Pezizomycotina</taxon>
        <taxon>Eurotiomycetes</taxon>
        <taxon>Chaetothyriomycetidae</taxon>
        <taxon>Chaetothyriales</taxon>
        <taxon>Herpotrichiellaceae</taxon>
        <taxon>Rhinocladiella</taxon>
    </lineage>
</organism>
<name>A0A0D2H8R0_9EURO</name>
<feature type="transmembrane region" description="Helical" evidence="7">
    <location>
        <begin position="169"/>
        <end position="190"/>
    </location>
</feature>
<dbReference type="VEuPathDB" id="FungiDB:Z518_04829"/>
<feature type="transmembrane region" description="Helical" evidence="7">
    <location>
        <begin position="325"/>
        <end position="345"/>
    </location>
</feature>
<dbReference type="PROSITE" id="PS00217">
    <property type="entry name" value="SUGAR_TRANSPORT_2"/>
    <property type="match status" value="1"/>
</dbReference>
<protein>
    <submittedName>
        <fullName evidence="9">Rhinocladiella mackenziei CBS 650.93 unplaced genomic scaffold supercont1.3, whole genome shotgun sequence</fullName>
    </submittedName>
</protein>
<feature type="transmembrane region" description="Helical" evidence="7">
    <location>
        <begin position="257"/>
        <end position="278"/>
    </location>
</feature>
<dbReference type="GO" id="GO:0016020">
    <property type="term" value="C:membrane"/>
    <property type="evidence" value="ECO:0007669"/>
    <property type="project" value="UniProtKB-SubCell"/>
</dbReference>
<dbReference type="Gene3D" id="1.20.1250.20">
    <property type="entry name" value="MFS general substrate transporter like domains"/>
    <property type="match status" value="1"/>
</dbReference>
<dbReference type="PANTHER" id="PTHR48022">
    <property type="entry name" value="PLASTIDIC GLUCOSE TRANSPORTER 4"/>
    <property type="match status" value="1"/>
</dbReference>
<keyword evidence="6 7" id="KW-0472">Membrane</keyword>
<evidence type="ECO:0000256" key="3">
    <source>
        <dbReference type="ARBA" id="ARBA00022448"/>
    </source>
</evidence>
<proteinExistence type="inferred from homology"/>
<dbReference type="InterPro" id="IPR003663">
    <property type="entry name" value="Sugar/inositol_transpt"/>
</dbReference>
<evidence type="ECO:0000256" key="1">
    <source>
        <dbReference type="ARBA" id="ARBA00004141"/>
    </source>
</evidence>
<feature type="transmembrane region" description="Helical" evidence="7">
    <location>
        <begin position="7"/>
        <end position="25"/>
    </location>
</feature>
<feature type="transmembrane region" description="Helical" evidence="7">
    <location>
        <begin position="79"/>
        <end position="98"/>
    </location>
</feature>
<dbReference type="EMBL" id="KN847477">
    <property type="protein sequence ID" value="KIX06853.1"/>
    <property type="molecule type" value="Genomic_DNA"/>
</dbReference>
<dbReference type="PROSITE" id="PS00216">
    <property type="entry name" value="SUGAR_TRANSPORT_1"/>
    <property type="match status" value="1"/>
</dbReference>
<feature type="domain" description="Major facilitator superfamily (MFS) profile" evidence="8">
    <location>
        <begin position="12"/>
        <end position="447"/>
    </location>
</feature>
<comment type="similarity">
    <text evidence="2">Belongs to the major facilitator superfamily. Sugar transporter (TC 2.A.1.1) family.</text>
</comment>
<feature type="transmembrane region" description="Helical" evidence="7">
    <location>
        <begin position="138"/>
        <end position="163"/>
    </location>
</feature>
<dbReference type="HOGENOM" id="CLU_001265_30_13_1"/>
<dbReference type="Pfam" id="PF00083">
    <property type="entry name" value="Sugar_tr"/>
    <property type="match status" value="1"/>
</dbReference>
<dbReference type="GeneID" id="25292900"/>
<feature type="transmembrane region" description="Helical" evidence="7">
    <location>
        <begin position="422"/>
        <end position="443"/>
    </location>
</feature>
<evidence type="ECO:0000313" key="9">
    <source>
        <dbReference type="EMBL" id="KIX06853.1"/>
    </source>
</evidence>
<evidence type="ECO:0000313" key="10">
    <source>
        <dbReference type="Proteomes" id="UP000053617"/>
    </source>
</evidence>
<dbReference type="InterPro" id="IPR020846">
    <property type="entry name" value="MFS_dom"/>
</dbReference>
<dbReference type="PANTHER" id="PTHR48022:SF11">
    <property type="entry name" value="MONOSACCHARIDE TRANSPORTER (HXT8), PUTATIVE (AFU_ORTHOLOGUE AFUA_2G08120)-RELATED"/>
    <property type="match status" value="1"/>
</dbReference>